<organism evidence="1">
    <name type="scientific">marine sediment metagenome</name>
    <dbReference type="NCBI Taxonomy" id="412755"/>
    <lineage>
        <taxon>unclassified sequences</taxon>
        <taxon>metagenomes</taxon>
        <taxon>ecological metagenomes</taxon>
    </lineage>
</organism>
<reference evidence="1" key="1">
    <citation type="journal article" date="2015" name="Nature">
        <title>Complex archaea that bridge the gap between prokaryotes and eukaryotes.</title>
        <authorList>
            <person name="Spang A."/>
            <person name="Saw J.H."/>
            <person name="Jorgensen S.L."/>
            <person name="Zaremba-Niedzwiedzka K."/>
            <person name="Martijn J."/>
            <person name="Lind A.E."/>
            <person name="van Eijk R."/>
            <person name="Schleper C."/>
            <person name="Guy L."/>
            <person name="Ettema T.J."/>
        </authorList>
    </citation>
    <scope>NUCLEOTIDE SEQUENCE</scope>
</reference>
<proteinExistence type="predicted"/>
<sequence length="47" mass="5112">ECAAFPNATHDDQVDAMSQALMQLMEDNYGNVSLGVGDLSRESPNRI</sequence>
<accession>A0A0F8WLP4</accession>
<feature type="non-terminal residue" evidence="1">
    <location>
        <position position="1"/>
    </location>
</feature>
<dbReference type="AlphaFoldDB" id="A0A0F8WLP4"/>
<protein>
    <submittedName>
        <fullName evidence="1">Uncharacterized protein</fullName>
    </submittedName>
</protein>
<evidence type="ECO:0000313" key="1">
    <source>
        <dbReference type="EMBL" id="KKK57618.1"/>
    </source>
</evidence>
<name>A0A0F8WLP4_9ZZZZ</name>
<gene>
    <name evidence="1" type="ORF">LCGC14_3052620</name>
</gene>
<comment type="caution">
    <text evidence="1">The sequence shown here is derived from an EMBL/GenBank/DDBJ whole genome shotgun (WGS) entry which is preliminary data.</text>
</comment>
<dbReference type="EMBL" id="LAZR01064389">
    <property type="protein sequence ID" value="KKK57618.1"/>
    <property type="molecule type" value="Genomic_DNA"/>
</dbReference>